<reference evidence="1 2" key="1">
    <citation type="submission" date="2012-03" db="EMBL/GenBank/DDBJ databases">
        <title>The Genome Sequence of Bartonella tamiae Th239.</title>
        <authorList>
            <consortium name="The Broad Institute Genome Sequencing Platform"/>
            <consortium name="The Broad Institute Genome Sequencing Center for Infectious Disease"/>
            <person name="Feldgarden M."/>
            <person name="Kirby J."/>
            <person name="Kosoy M."/>
            <person name="Birtles R."/>
            <person name="Probert W.S."/>
            <person name="Chiaraviglio L."/>
            <person name="Young S.K."/>
            <person name="Zeng Q."/>
            <person name="Gargeya S."/>
            <person name="Fitzgerald M."/>
            <person name="Haas B."/>
            <person name="Abouelleil A."/>
            <person name="Alvarado L."/>
            <person name="Arachchi H.M."/>
            <person name="Berlin A."/>
            <person name="Chapman S.B."/>
            <person name="Gearin G."/>
            <person name="Goldberg J."/>
            <person name="Griggs A."/>
            <person name="Gujja S."/>
            <person name="Hansen M."/>
            <person name="Heiman D."/>
            <person name="Howarth C."/>
            <person name="Larimer J."/>
            <person name="Lui A."/>
            <person name="MacDonald P.J.P."/>
            <person name="McCowen C."/>
            <person name="Montmayeur A."/>
            <person name="Murphy C."/>
            <person name="Neiman D."/>
            <person name="Pearson M."/>
            <person name="Priest M."/>
            <person name="Roberts A."/>
            <person name="Saif S."/>
            <person name="Shea T."/>
            <person name="Sisk P."/>
            <person name="Stolte C."/>
            <person name="Sykes S."/>
            <person name="Wortman J."/>
            <person name="Nusbaum C."/>
            <person name="Birren B."/>
        </authorList>
    </citation>
    <scope>NUCLEOTIDE SEQUENCE [LARGE SCALE GENOMIC DNA]</scope>
    <source>
        <strain evidence="1 2">Th239</strain>
    </source>
</reference>
<dbReference type="STRING" id="1094558.ME5_00073"/>
<dbReference type="Proteomes" id="UP000008952">
    <property type="component" value="Unassembled WGS sequence"/>
</dbReference>
<dbReference type="AlphaFoldDB" id="J0R7I2"/>
<comment type="caution">
    <text evidence="1">The sequence shown here is derived from an EMBL/GenBank/DDBJ whole genome shotgun (WGS) entry which is preliminary data.</text>
</comment>
<accession>J0R7I2</accession>
<keyword evidence="2" id="KW-1185">Reference proteome</keyword>
<dbReference type="RefSeq" id="WP_008037363.1">
    <property type="nucleotide sequence ID" value="NZ_JH725147.1"/>
</dbReference>
<evidence type="ECO:0000313" key="1">
    <source>
        <dbReference type="EMBL" id="EJF91694.1"/>
    </source>
</evidence>
<dbReference type="PATRIC" id="fig|1094558.3.peg.74"/>
<dbReference type="HOGENOM" id="CLU_2950952_0_0_5"/>
<organism evidence="1 2">
    <name type="scientific">Bartonella tamiae Th239</name>
    <dbReference type="NCBI Taxonomy" id="1094558"/>
    <lineage>
        <taxon>Bacteria</taxon>
        <taxon>Pseudomonadati</taxon>
        <taxon>Pseudomonadota</taxon>
        <taxon>Alphaproteobacteria</taxon>
        <taxon>Hyphomicrobiales</taxon>
        <taxon>Bartonellaceae</taxon>
        <taxon>Bartonella</taxon>
    </lineage>
</organism>
<protein>
    <submittedName>
        <fullName evidence="1">Uncharacterized protein</fullName>
    </submittedName>
</protein>
<dbReference type="EMBL" id="AIMB01000001">
    <property type="protein sequence ID" value="EJF91694.1"/>
    <property type="molecule type" value="Genomic_DNA"/>
</dbReference>
<evidence type="ECO:0000313" key="2">
    <source>
        <dbReference type="Proteomes" id="UP000008952"/>
    </source>
</evidence>
<name>J0R7I2_9HYPH</name>
<gene>
    <name evidence="1" type="ORF">ME5_00073</name>
</gene>
<proteinExistence type="predicted"/>
<sequence>MSEKIDISHAVAFAEATAESDFWRKRALINAALRDKAEQQIADMQKEIAKLKGNKNDNK</sequence>